<evidence type="ECO:0000256" key="4">
    <source>
        <dbReference type="ARBA" id="ARBA00022729"/>
    </source>
</evidence>
<evidence type="ECO:0000256" key="1">
    <source>
        <dbReference type="ARBA" id="ARBA00004613"/>
    </source>
</evidence>
<dbReference type="Ensembl" id="ENSHHUT00000003744.1">
    <property type="protein sequence ID" value="ENSHHUP00000003618.1"/>
    <property type="gene ID" value="ENSHHUG00000002287.1"/>
</dbReference>
<feature type="domain" description="Sushi" evidence="10">
    <location>
        <begin position="1"/>
        <end position="38"/>
    </location>
</feature>
<evidence type="ECO:0000256" key="9">
    <source>
        <dbReference type="PROSITE-ProRule" id="PRU00302"/>
    </source>
</evidence>
<dbReference type="SMART" id="SM00032">
    <property type="entry name" value="CCP"/>
    <property type="match status" value="3"/>
</dbReference>
<dbReference type="GO" id="GO:0007155">
    <property type="term" value="P:cell adhesion"/>
    <property type="evidence" value="ECO:0007669"/>
    <property type="project" value="InterPro"/>
</dbReference>
<accession>A0A4W5JG83</accession>
<dbReference type="PROSITE" id="PS50923">
    <property type="entry name" value="SUSHI"/>
    <property type="match status" value="3"/>
</dbReference>
<evidence type="ECO:0000256" key="8">
    <source>
        <dbReference type="ARBA" id="ARBA00023180"/>
    </source>
</evidence>
<keyword evidence="5" id="KW-0677">Repeat</keyword>
<keyword evidence="12" id="KW-1185">Reference proteome</keyword>
<dbReference type="GeneTree" id="ENSGT00940000156061"/>
<keyword evidence="7 9" id="KW-1015">Disulfide bond</keyword>
<evidence type="ECO:0000256" key="7">
    <source>
        <dbReference type="ARBA" id="ARBA00023157"/>
    </source>
</evidence>
<protein>
    <recommendedName>
        <fullName evidence="10">Sushi domain-containing protein</fullName>
    </recommendedName>
</protein>
<evidence type="ECO:0000259" key="10">
    <source>
        <dbReference type="PROSITE" id="PS50923"/>
    </source>
</evidence>
<comment type="subcellular location">
    <subcellularLocation>
        <location evidence="1">Secreted</location>
    </subcellularLocation>
</comment>
<feature type="disulfide bond" evidence="9">
    <location>
        <begin position="125"/>
        <end position="152"/>
    </location>
</feature>
<feature type="domain" description="Sushi" evidence="10">
    <location>
        <begin position="97"/>
        <end position="154"/>
    </location>
</feature>
<organism evidence="11 12">
    <name type="scientific">Hucho hucho</name>
    <name type="common">huchen</name>
    <dbReference type="NCBI Taxonomy" id="62062"/>
    <lineage>
        <taxon>Eukaryota</taxon>
        <taxon>Metazoa</taxon>
        <taxon>Chordata</taxon>
        <taxon>Craniata</taxon>
        <taxon>Vertebrata</taxon>
        <taxon>Euteleostomi</taxon>
        <taxon>Actinopterygii</taxon>
        <taxon>Neopterygii</taxon>
        <taxon>Teleostei</taxon>
        <taxon>Protacanthopterygii</taxon>
        <taxon>Salmoniformes</taxon>
        <taxon>Salmonidae</taxon>
        <taxon>Salmoninae</taxon>
        <taxon>Hucho</taxon>
    </lineage>
</organism>
<evidence type="ECO:0000313" key="12">
    <source>
        <dbReference type="Proteomes" id="UP000314982"/>
    </source>
</evidence>
<keyword evidence="4" id="KW-0732">Signal</keyword>
<feature type="disulfide bond" evidence="9">
    <location>
        <begin position="9"/>
        <end position="36"/>
    </location>
</feature>
<dbReference type="SUPFAM" id="SSF57535">
    <property type="entry name" value="Complement control module/SCR domain"/>
    <property type="match status" value="3"/>
</dbReference>
<dbReference type="InterPro" id="IPR002396">
    <property type="entry name" value="Selectin_superfamily"/>
</dbReference>
<feature type="domain" description="Sushi" evidence="10">
    <location>
        <begin position="39"/>
        <end position="96"/>
    </location>
</feature>
<keyword evidence="8" id="KW-0325">Glycoprotein</keyword>
<evidence type="ECO:0000256" key="6">
    <source>
        <dbReference type="ARBA" id="ARBA00022837"/>
    </source>
</evidence>
<keyword evidence="3 9" id="KW-0768">Sushi</keyword>
<dbReference type="CDD" id="cd00033">
    <property type="entry name" value="CCP"/>
    <property type="match status" value="3"/>
</dbReference>
<reference evidence="12" key="1">
    <citation type="submission" date="2018-06" db="EMBL/GenBank/DDBJ databases">
        <title>Genome assembly of Danube salmon.</title>
        <authorList>
            <person name="Macqueen D.J."/>
            <person name="Gundappa M.K."/>
        </authorList>
    </citation>
    <scope>NUCLEOTIDE SEQUENCE [LARGE SCALE GENOMIC DNA]</scope>
</reference>
<dbReference type="InterPro" id="IPR035976">
    <property type="entry name" value="Sushi/SCR/CCP_sf"/>
</dbReference>
<evidence type="ECO:0000256" key="5">
    <source>
        <dbReference type="ARBA" id="ARBA00022737"/>
    </source>
</evidence>
<dbReference type="AlphaFoldDB" id="A0A4W5JG83"/>
<keyword evidence="6" id="KW-0106">Calcium</keyword>
<evidence type="ECO:0000256" key="3">
    <source>
        <dbReference type="ARBA" id="ARBA00022659"/>
    </source>
</evidence>
<dbReference type="FunFam" id="2.10.70.10:FF:000003">
    <property type="entry name" value="Versican core protein"/>
    <property type="match status" value="1"/>
</dbReference>
<keyword evidence="2" id="KW-0964">Secreted</keyword>
<dbReference type="Proteomes" id="UP000314982">
    <property type="component" value="Unassembled WGS sequence"/>
</dbReference>
<dbReference type="Gene3D" id="2.10.70.10">
    <property type="entry name" value="Complement Module, domain 1"/>
    <property type="match status" value="3"/>
</dbReference>
<comment type="caution">
    <text evidence="9">Lacks conserved residue(s) required for the propagation of feature annotation.</text>
</comment>
<dbReference type="GO" id="GO:0005576">
    <property type="term" value="C:extracellular region"/>
    <property type="evidence" value="ECO:0007669"/>
    <property type="project" value="UniProtKB-SubCell"/>
</dbReference>
<evidence type="ECO:0000313" key="11">
    <source>
        <dbReference type="Ensembl" id="ENSHHUP00000003618.1"/>
    </source>
</evidence>
<dbReference type="Pfam" id="PF00084">
    <property type="entry name" value="Sushi"/>
    <property type="match status" value="3"/>
</dbReference>
<dbReference type="PRINTS" id="PR00343">
    <property type="entry name" value="SELECTIN"/>
</dbReference>
<evidence type="ECO:0000256" key="2">
    <source>
        <dbReference type="ARBA" id="ARBA00022525"/>
    </source>
</evidence>
<dbReference type="InterPro" id="IPR000436">
    <property type="entry name" value="Sushi_SCR_CCP_dom"/>
</dbReference>
<dbReference type="STRING" id="62062.ENSHHUP00000003618"/>
<proteinExistence type="predicted"/>
<name>A0A4W5JG83_9TELE</name>
<dbReference type="PANTHER" id="PTHR46393:SF7">
    <property type="entry name" value="COMPLEMENT C2"/>
    <property type="match status" value="1"/>
</dbReference>
<reference evidence="11" key="3">
    <citation type="submission" date="2025-09" db="UniProtKB">
        <authorList>
            <consortium name="Ensembl"/>
        </authorList>
    </citation>
    <scope>IDENTIFICATION</scope>
</reference>
<sequence>MGSEVVFSCEEGYELIGSSHVQCLETGSWNGVFPYCRALSCGRPAVPENAVMMGTNFTFGSKVTFSCVKGFVPGDPYDMQCQASLKWSRAPPACQRVTCGDPPHVGNSDFTLKGKTYLSTVLYTCAEGYRLQGSEEVVCQASGEWSSPAPLCASIHCGDPPALRDAATIGDGHALGNKVHYVCKEG</sequence>
<dbReference type="PANTHER" id="PTHR46393">
    <property type="entry name" value="SUSHI DOMAIN-CONTAINING PROTEIN"/>
    <property type="match status" value="1"/>
</dbReference>
<reference evidence="11" key="2">
    <citation type="submission" date="2025-08" db="UniProtKB">
        <authorList>
            <consortium name="Ensembl"/>
        </authorList>
    </citation>
    <scope>IDENTIFICATION</scope>
</reference>
<feature type="disulfide bond" evidence="9">
    <location>
        <begin position="67"/>
        <end position="94"/>
    </location>
</feature>
<dbReference type="GO" id="GO:0016020">
    <property type="term" value="C:membrane"/>
    <property type="evidence" value="ECO:0007669"/>
    <property type="project" value="InterPro"/>
</dbReference>